<accession>A0AAF0J7B4</accession>
<keyword evidence="2" id="KW-1185">Reference proteome</keyword>
<dbReference type="AlphaFoldDB" id="A0AAF0J7B4"/>
<dbReference type="Proteomes" id="UP001219933">
    <property type="component" value="Chromosome 4"/>
</dbReference>
<dbReference type="PANTHER" id="PTHR15633:SF2">
    <property type="entry name" value="NUCLEOLAR PROTEIN 11"/>
    <property type="match status" value="1"/>
</dbReference>
<dbReference type="InterPro" id="IPR042859">
    <property type="entry name" value="NOL11"/>
</dbReference>
<dbReference type="GO" id="GO:0005730">
    <property type="term" value="C:nucleolus"/>
    <property type="evidence" value="ECO:0007669"/>
    <property type="project" value="TreeGrafter"/>
</dbReference>
<dbReference type="GO" id="GO:0030490">
    <property type="term" value="P:maturation of SSU-rRNA"/>
    <property type="evidence" value="ECO:0007669"/>
    <property type="project" value="InterPro"/>
</dbReference>
<sequence>MPAPLVQTPIQLAAYSRPPSAAQLPTNSRSDLHTAHVAVGDVVRISGQLRHRRDLVVTVEQGAAAVLLDLQSQSPLQTHTLAPSDRVTAPPLVVEQRTSSGLERTTYLAMAQGPVVKAHLSKVDPKGRILSEETHSIELPSEALALFPLPTNEIVALTHTEALIIHGSVTHKVSIAPGKRLDTSLLGPHEARELLANTDGARLQELAAALCIVTKQKKSLSVQVVAVYTRGERVAVFGGAVEGISRATACSVHGAHIAVHDDGELVSADLAIAPTSAAASQVRRVQLGDHRPASMLLVTPSHLLMVALLGESHGKERATALVWDVDYDTVLAQVEWSLGAGHGTPQVSIAPAGPEQAALQIDTQGDKGRTSVLVLPISVPPAGLLRHAVGTAAQTASWLKSGETTELLSSSEQQLIDTLTDARDPAAVDAAFRSWVDTETERIRAQVGGRKARPELGPALVAHVLDIALPTSEGAKHAQDTVRYLLERGAVSATMRGSTGDLLVSRIIETRDWTALQLVLRHVSDVSEAHAISILRDAFDTAAPPVARILAHVLAPPTFSKPQLRLALRRTITSEEQVLVLLDILCKWLDKQLAEPLEGAKKERVPDQEVEVGNTGIKYVAADVTPAPLGAVISFAEDLLDTYFPQLLAMPLCHAFLGETTRVITQHISALQTLSRLRGPLDAFAHHAEASKRGRTDSRSRRLALYEASLVVPPYSVEKLEV</sequence>
<dbReference type="GO" id="GO:0003723">
    <property type="term" value="F:RNA binding"/>
    <property type="evidence" value="ECO:0007669"/>
    <property type="project" value="TreeGrafter"/>
</dbReference>
<protein>
    <submittedName>
        <fullName evidence="1">Uncharacterized protein</fullName>
    </submittedName>
</protein>
<reference evidence="1" key="1">
    <citation type="submission" date="2023-03" db="EMBL/GenBank/DDBJ databases">
        <title>Mating type loci evolution in Malassezia.</title>
        <authorList>
            <person name="Coelho M.A."/>
        </authorList>
    </citation>
    <scope>NUCLEOTIDE SEQUENCE</scope>
    <source>
        <strain evidence="1">CBS 11721</strain>
    </source>
</reference>
<evidence type="ECO:0000313" key="2">
    <source>
        <dbReference type="Proteomes" id="UP001219933"/>
    </source>
</evidence>
<proteinExistence type="predicted"/>
<evidence type="ECO:0000313" key="1">
    <source>
        <dbReference type="EMBL" id="WFD35925.1"/>
    </source>
</evidence>
<name>A0AAF0J7B4_9BASI</name>
<dbReference type="EMBL" id="CP119880">
    <property type="protein sequence ID" value="WFD35925.1"/>
    <property type="molecule type" value="Genomic_DNA"/>
</dbReference>
<organism evidence="1 2">
    <name type="scientific">Malassezia cuniculi</name>
    <dbReference type="NCBI Taxonomy" id="948313"/>
    <lineage>
        <taxon>Eukaryota</taxon>
        <taxon>Fungi</taxon>
        <taxon>Dikarya</taxon>
        <taxon>Basidiomycota</taxon>
        <taxon>Ustilaginomycotina</taxon>
        <taxon>Malasseziomycetes</taxon>
        <taxon>Malasseziales</taxon>
        <taxon>Malasseziaceae</taxon>
        <taxon>Malassezia</taxon>
    </lineage>
</organism>
<dbReference type="PANTHER" id="PTHR15633">
    <property type="entry name" value="NUCLEOLAR PROTEIN 11"/>
    <property type="match status" value="1"/>
</dbReference>
<gene>
    <name evidence="1" type="ORF">MCUN1_002796</name>
</gene>